<dbReference type="InterPro" id="IPR038636">
    <property type="entry name" value="Wzi_sf"/>
</dbReference>
<protein>
    <recommendedName>
        <fullName evidence="3">Outer membrane protein beta-barrel domain-containing protein</fullName>
    </recommendedName>
</protein>
<name>A0A1V4QF07_UNCW3</name>
<evidence type="ECO:0000313" key="2">
    <source>
        <dbReference type="Proteomes" id="UP000191663"/>
    </source>
</evidence>
<proteinExistence type="predicted"/>
<dbReference type="Gene3D" id="2.40.160.130">
    <property type="entry name" value="Capsule assembly protein Wzi"/>
    <property type="match status" value="1"/>
</dbReference>
<feature type="non-terminal residue" evidence="1">
    <location>
        <position position="1"/>
    </location>
</feature>
<dbReference type="EMBL" id="MUKB01000062">
    <property type="protein sequence ID" value="OPX17914.1"/>
    <property type="molecule type" value="Genomic_DNA"/>
</dbReference>
<sequence length="204" mass="24145">LDTRLFFHNFSIYGALLVDDYQLEKDPNNEPNHLGMKIGAEFADLLRFKRSFLIFEYTAITRYTYCHFVPYQRYEFRHTPIGAIYGNDYDNLFMKLVRHQTPKFDWYTIFSYLRKGESKITTIWPIPEQPRVPGTEFPSNNFLSGCVQHSYTIGGGVRFFLKHWAFGEFYLGYLYIKNFEHKNGNTKTSISFKLQFDILNISGM</sequence>
<accession>A0A1V4QF07</accession>
<comment type="caution">
    <text evidence="1">The sequence shown here is derived from an EMBL/GenBank/DDBJ whole genome shotgun (WGS) entry which is preliminary data.</text>
</comment>
<reference evidence="2" key="1">
    <citation type="submission" date="2017-01" db="EMBL/GenBank/DDBJ databases">
        <title>Novel pathways for hydrocarbon cycling and metabolic interdependencies in hydrothermal sediment communities.</title>
        <authorList>
            <person name="Dombrowski N."/>
            <person name="Seitz K."/>
            <person name="Teske A."/>
            <person name="Baker B."/>
        </authorList>
    </citation>
    <scope>NUCLEOTIDE SEQUENCE [LARGE SCALE GENOMIC DNA]</scope>
</reference>
<dbReference type="AlphaFoldDB" id="A0A1V4QF07"/>
<evidence type="ECO:0000313" key="1">
    <source>
        <dbReference type="EMBL" id="OPX17914.1"/>
    </source>
</evidence>
<dbReference type="Proteomes" id="UP000191663">
    <property type="component" value="Unassembled WGS sequence"/>
</dbReference>
<evidence type="ECO:0008006" key="3">
    <source>
        <dbReference type="Google" id="ProtNLM"/>
    </source>
</evidence>
<gene>
    <name evidence="1" type="ORF">BXT86_03920</name>
</gene>
<organism evidence="1 2">
    <name type="scientific">candidate division WOR-3 bacterium 4484_100</name>
    <dbReference type="NCBI Taxonomy" id="1936077"/>
    <lineage>
        <taxon>Bacteria</taxon>
        <taxon>Bacteria division WOR-3</taxon>
    </lineage>
</organism>